<name>A0A563E397_9MICO</name>
<keyword evidence="7 11" id="KW-1133">Transmembrane helix</keyword>
<proteinExistence type="inferred from homology"/>
<accession>A0A563E397</accession>
<reference evidence="12 13" key="2">
    <citation type="submission" date="2019-08" db="EMBL/GenBank/DDBJ databases">
        <title>Jejuicoccus antrihumi gen. nov., sp. nov., a new member of the family Dermacoccaceae isolated from a cave.</title>
        <authorList>
            <person name="Schumann P."/>
            <person name="Kim I.S."/>
        </authorList>
    </citation>
    <scope>NUCLEOTIDE SEQUENCE [LARGE SCALE GENOMIC DNA]</scope>
    <source>
        <strain evidence="12 13">C5-26</strain>
    </source>
</reference>
<reference evidence="12 13" key="1">
    <citation type="submission" date="2019-05" db="EMBL/GenBank/DDBJ databases">
        <authorList>
            <person name="Lee S.D."/>
        </authorList>
    </citation>
    <scope>NUCLEOTIDE SEQUENCE [LARGE SCALE GENOMIC DNA]</scope>
    <source>
        <strain evidence="12 13">C5-26</strain>
    </source>
</reference>
<feature type="transmembrane region" description="Helical" evidence="11">
    <location>
        <begin position="6"/>
        <end position="25"/>
    </location>
</feature>
<keyword evidence="6 10" id="KW-1278">Translocase</keyword>
<dbReference type="GO" id="GO:0022900">
    <property type="term" value="P:electron transport chain"/>
    <property type="evidence" value="ECO:0007669"/>
    <property type="project" value="InterPro"/>
</dbReference>
<dbReference type="OrthoDB" id="5244617at2"/>
<feature type="transmembrane region" description="Helical" evidence="11">
    <location>
        <begin position="32"/>
        <end position="55"/>
    </location>
</feature>
<evidence type="ECO:0000256" key="5">
    <source>
        <dbReference type="ARBA" id="ARBA00022692"/>
    </source>
</evidence>
<dbReference type="AlphaFoldDB" id="A0A563E397"/>
<evidence type="ECO:0000256" key="10">
    <source>
        <dbReference type="PIRNR" id="PIRNR017385"/>
    </source>
</evidence>
<comment type="function">
    <text evidence="1 10">Part of cytochrome c oxidase, its function is unknown.</text>
</comment>
<evidence type="ECO:0000256" key="7">
    <source>
        <dbReference type="ARBA" id="ARBA00022989"/>
    </source>
</evidence>
<evidence type="ECO:0000256" key="4">
    <source>
        <dbReference type="ARBA" id="ARBA00022475"/>
    </source>
</evidence>
<comment type="subcellular location">
    <subcellularLocation>
        <location evidence="2">Cell membrane</location>
        <topology evidence="2">Multi-pass membrane protein</topology>
    </subcellularLocation>
</comment>
<evidence type="ECO:0000256" key="3">
    <source>
        <dbReference type="ARBA" id="ARBA00006870"/>
    </source>
</evidence>
<keyword evidence="5 11" id="KW-0812">Transmembrane</keyword>
<gene>
    <name evidence="12" type="ORF">FGL98_08045</name>
</gene>
<keyword evidence="13" id="KW-1185">Reference proteome</keyword>
<evidence type="ECO:0000313" key="13">
    <source>
        <dbReference type="Proteomes" id="UP000320244"/>
    </source>
</evidence>
<comment type="caution">
    <text evidence="12">The sequence shown here is derived from an EMBL/GenBank/DDBJ whole genome shotgun (WGS) entry which is preliminary data.</text>
</comment>
<protein>
    <recommendedName>
        <fullName evidence="10">Cytochrome c oxidase polypeptide 4</fullName>
        <ecNumber evidence="10">7.1.1.9</ecNumber>
    </recommendedName>
    <alternativeName>
        <fullName evidence="10">Cytochrome aa3 subunit 4</fullName>
    </alternativeName>
    <alternativeName>
        <fullName evidence="10">Cytochrome c oxidase polypeptide IV</fullName>
    </alternativeName>
</protein>
<dbReference type="EMBL" id="VCQV01000008">
    <property type="protein sequence ID" value="TWP36997.1"/>
    <property type="molecule type" value="Genomic_DNA"/>
</dbReference>
<evidence type="ECO:0000313" key="12">
    <source>
        <dbReference type="EMBL" id="TWP36997.1"/>
    </source>
</evidence>
<dbReference type="PIRSF" id="PIRSF017385">
    <property type="entry name" value="CtaF"/>
    <property type="match status" value="1"/>
</dbReference>
<dbReference type="Proteomes" id="UP000320244">
    <property type="component" value="Unassembled WGS sequence"/>
</dbReference>
<evidence type="ECO:0000256" key="1">
    <source>
        <dbReference type="ARBA" id="ARBA00002536"/>
    </source>
</evidence>
<evidence type="ECO:0000256" key="8">
    <source>
        <dbReference type="ARBA" id="ARBA00023136"/>
    </source>
</evidence>
<evidence type="ECO:0000256" key="9">
    <source>
        <dbReference type="ARBA" id="ARBA00047816"/>
    </source>
</evidence>
<dbReference type="GO" id="GO:0004129">
    <property type="term" value="F:cytochrome-c oxidase activity"/>
    <property type="evidence" value="ECO:0007669"/>
    <property type="project" value="UniProtKB-EC"/>
</dbReference>
<evidence type="ECO:0000256" key="6">
    <source>
        <dbReference type="ARBA" id="ARBA00022967"/>
    </source>
</evidence>
<evidence type="ECO:0000256" key="11">
    <source>
        <dbReference type="SAM" id="Phobius"/>
    </source>
</evidence>
<dbReference type="GO" id="GO:0005886">
    <property type="term" value="C:plasma membrane"/>
    <property type="evidence" value="ECO:0007669"/>
    <property type="project" value="UniProtKB-SubCell"/>
</dbReference>
<sequence length="133" mass="14915">MKVESALFGVIGSFFAMMCLIYGFWSYWDEPVGTVGFALGAALCFMISFFCWWTGRKTDLRPDDNPEGEIDEIEGDYGFFSPYSWWPLYLGGAAALMFIGLAVGWWLVILAVPLVALASVGWVFEYFRGDDAI</sequence>
<dbReference type="RefSeq" id="WP_146316240.1">
    <property type="nucleotide sequence ID" value="NZ_VCQV01000008.1"/>
</dbReference>
<comment type="subunit">
    <text evidence="10">Associates with subunits I, II and III to form cytochrome c oxidase.</text>
</comment>
<evidence type="ECO:0000256" key="2">
    <source>
        <dbReference type="ARBA" id="ARBA00004651"/>
    </source>
</evidence>
<organism evidence="12 13">
    <name type="scientific">Leekyejoonella antrihumi</name>
    <dbReference type="NCBI Taxonomy" id="1660198"/>
    <lineage>
        <taxon>Bacteria</taxon>
        <taxon>Bacillati</taxon>
        <taxon>Actinomycetota</taxon>
        <taxon>Actinomycetes</taxon>
        <taxon>Micrococcales</taxon>
        <taxon>Dermacoccaceae</taxon>
        <taxon>Leekyejoonella</taxon>
    </lineage>
</organism>
<feature type="transmembrane region" description="Helical" evidence="11">
    <location>
        <begin position="88"/>
        <end position="118"/>
    </location>
</feature>
<dbReference type="InterPro" id="IPR021050">
    <property type="entry name" value="Cyt_c_oxidase_su4_actinobac"/>
</dbReference>
<comment type="catalytic activity">
    <reaction evidence="9 10">
        <text>4 Fe(II)-[cytochrome c] + O2 + 8 H(+)(in) = 4 Fe(III)-[cytochrome c] + 2 H2O + 4 H(+)(out)</text>
        <dbReference type="Rhea" id="RHEA:11436"/>
        <dbReference type="Rhea" id="RHEA-COMP:10350"/>
        <dbReference type="Rhea" id="RHEA-COMP:14399"/>
        <dbReference type="ChEBI" id="CHEBI:15377"/>
        <dbReference type="ChEBI" id="CHEBI:15378"/>
        <dbReference type="ChEBI" id="CHEBI:15379"/>
        <dbReference type="ChEBI" id="CHEBI:29033"/>
        <dbReference type="ChEBI" id="CHEBI:29034"/>
        <dbReference type="EC" id="7.1.1.9"/>
    </reaction>
</comment>
<dbReference type="Pfam" id="PF12270">
    <property type="entry name" value="Cyt_c_ox_IV"/>
    <property type="match status" value="1"/>
</dbReference>
<dbReference type="EC" id="7.1.1.9" evidence="10"/>
<keyword evidence="8 10" id="KW-0472">Membrane</keyword>
<comment type="similarity">
    <text evidence="3 10">Belongs to the cytochrome c oxidase bacterial subunit CtaF family.</text>
</comment>
<keyword evidence="4 10" id="KW-1003">Cell membrane</keyword>